<name>A0A2R4XHY8_9BURK</name>
<evidence type="ECO:0000313" key="5">
    <source>
        <dbReference type="EMBL" id="AWB33447.1"/>
    </source>
</evidence>
<dbReference type="Proteomes" id="UP000244571">
    <property type="component" value="Chromosome"/>
</dbReference>
<dbReference type="Pfam" id="PF12833">
    <property type="entry name" value="HTH_18"/>
    <property type="match status" value="1"/>
</dbReference>
<gene>
    <name evidence="5" type="ORF">DBV39_06700</name>
</gene>
<dbReference type="PANTHER" id="PTHR47893:SF1">
    <property type="entry name" value="REGULATORY PROTEIN PCHR"/>
    <property type="match status" value="1"/>
</dbReference>
<dbReference type="RefSeq" id="WP_108620876.1">
    <property type="nucleotide sequence ID" value="NZ_CP028901.1"/>
</dbReference>
<dbReference type="GO" id="GO:0043565">
    <property type="term" value="F:sequence-specific DNA binding"/>
    <property type="evidence" value="ECO:0007669"/>
    <property type="project" value="InterPro"/>
</dbReference>
<dbReference type="PROSITE" id="PS00041">
    <property type="entry name" value="HTH_ARAC_FAMILY_1"/>
    <property type="match status" value="1"/>
</dbReference>
<evidence type="ECO:0000256" key="1">
    <source>
        <dbReference type="ARBA" id="ARBA00023015"/>
    </source>
</evidence>
<dbReference type="PRINTS" id="PR00032">
    <property type="entry name" value="HTHARAC"/>
</dbReference>
<feature type="domain" description="HTH araC/xylS-type" evidence="4">
    <location>
        <begin position="232"/>
        <end position="330"/>
    </location>
</feature>
<organism evidence="5 6">
    <name type="scientific">Orrella marina</name>
    <dbReference type="NCBI Taxonomy" id="2163011"/>
    <lineage>
        <taxon>Bacteria</taxon>
        <taxon>Pseudomonadati</taxon>
        <taxon>Pseudomonadota</taxon>
        <taxon>Betaproteobacteria</taxon>
        <taxon>Burkholderiales</taxon>
        <taxon>Alcaligenaceae</taxon>
        <taxon>Orrella</taxon>
    </lineage>
</organism>
<dbReference type="SUPFAM" id="SSF46689">
    <property type="entry name" value="Homeodomain-like"/>
    <property type="match status" value="1"/>
</dbReference>
<evidence type="ECO:0000256" key="2">
    <source>
        <dbReference type="ARBA" id="ARBA00023125"/>
    </source>
</evidence>
<dbReference type="GO" id="GO:0003700">
    <property type="term" value="F:DNA-binding transcription factor activity"/>
    <property type="evidence" value="ECO:0007669"/>
    <property type="project" value="InterPro"/>
</dbReference>
<dbReference type="PROSITE" id="PS01124">
    <property type="entry name" value="HTH_ARAC_FAMILY_2"/>
    <property type="match status" value="1"/>
</dbReference>
<dbReference type="InterPro" id="IPR018062">
    <property type="entry name" value="HTH_AraC-typ_CS"/>
</dbReference>
<protein>
    <recommendedName>
        <fullName evidence="4">HTH araC/xylS-type domain-containing protein</fullName>
    </recommendedName>
</protein>
<dbReference type="SMART" id="SM00342">
    <property type="entry name" value="HTH_ARAC"/>
    <property type="match status" value="1"/>
</dbReference>
<dbReference type="InterPro" id="IPR009057">
    <property type="entry name" value="Homeodomain-like_sf"/>
</dbReference>
<evidence type="ECO:0000256" key="3">
    <source>
        <dbReference type="ARBA" id="ARBA00023163"/>
    </source>
</evidence>
<keyword evidence="2" id="KW-0238">DNA-binding</keyword>
<keyword evidence="6" id="KW-1185">Reference proteome</keyword>
<dbReference type="AlphaFoldDB" id="A0A2R4XHY8"/>
<dbReference type="PANTHER" id="PTHR47893">
    <property type="entry name" value="REGULATORY PROTEIN PCHR"/>
    <property type="match status" value="1"/>
</dbReference>
<accession>A0A2R4XHY8</accession>
<sequence>MHAPFKSLMIDLLAKAEQPVNRLADDDYLHGDIEWYQYPLSHGRAGFTSLKLHGGITLHRSKVQFDSSVRSPECIDYCRARIDFTEPVLQVHCSLGGRAVRRDTLVRRDFAIDEQNAYVCVSSYAEFITAVHTDAPVESLHLGVSLSALGELLGFDAASELCATVERAQGSTHDLGRSVLSPLRYCLEEDLPFSVRKLRAHARALEFLSGLAMYFLSRGKPVAARKGPINAQQIRQFIRQHYRECVTLEDLARAFGVSSRTIHNILVRETGMPAARMMREQRLALAHEMIQQTDIPLTELADRMGYSQLSNFSAAFKKMFGYAPNVLRQSEYAYRSPSLAQFKIPGISFDPKK</sequence>
<dbReference type="InterPro" id="IPR053142">
    <property type="entry name" value="PchR_regulatory_protein"/>
</dbReference>
<dbReference type="EMBL" id="CP028901">
    <property type="protein sequence ID" value="AWB33447.1"/>
    <property type="molecule type" value="Genomic_DNA"/>
</dbReference>
<dbReference type="Gene3D" id="1.10.10.60">
    <property type="entry name" value="Homeodomain-like"/>
    <property type="match status" value="1"/>
</dbReference>
<dbReference type="OrthoDB" id="9789899at2"/>
<dbReference type="InterPro" id="IPR020449">
    <property type="entry name" value="Tscrpt_reg_AraC-type_HTH"/>
</dbReference>
<reference evidence="5 6" key="1">
    <citation type="submission" date="2018-04" db="EMBL/GenBank/DDBJ databases">
        <title>Bordetella sp. HZ20 isolated from seawater.</title>
        <authorList>
            <person name="Sun C."/>
        </authorList>
    </citation>
    <scope>NUCLEOTIDE SEQUENCE [LARGE SCALE GENOMIC DNA]</scope>
    <source>
        <strain evidence="5 6">HZ20</strain>
    </source>
</reference>
<proteinExistence type="predicted"/>
<keyword evidence="3" id="KW-0804">Transcription</keyword>
<evidence type="ECO:0000313" key="6">
    <source>
        <dbReference type="Proteomes" id="UP000244571"/>
    </source>
</evidence>
<keyword evidence="1" id="KW-0805">Transcription regulation</keyword>
<dbReference type="KEGG" id="boz:DBV39_06700"/>
<dbReference type="InterPro" id="IPR018060">
    <property type="entry name" value="HTH_AraC"/>
</dbReference>
<evidence type="ECO:0000259" key="4">
    <source>
        <dbReference type="PROSITE" id="PS01124"/>
    </source>
</evidence>